<dbReference type="EMBL" id="OW152813">
    <property type="protein sequence ID" value="CAH2034339.1"/>
    <property type="molecule type" value="Genomic_DNA"/>
</dbReference>
<gene>
    <name evidence="1" type="ORF">IPOD504_LOCUS87</name>
</gene>
<dbReference type="PANTHER" id="PTHR31859">
    <property type="entry name" value="TETRATRICOPEPTIDE REPEAT PROTEIN 39 FAMILY MEMBER"/>
    <property type="match status" value="1"/>
</dbReference>
<protein>
    <submittedName>
        <fullName evidence="1">Uncharacterized protein</fullName>
    </submittedName>
</protein>
<reference evidence="1" key="1">
    <citation type="submission" date="2022-03" db="EMBL/GenBank/DDBJ databases">
        <authorList>
            <person name="Martin H S."/>
        </authorList>
    </citation>
    <scope>NUCLEOTIDE SEQUENCE</scope>
</reference>
<name>A0ABN8HN75_9NEOP</name>
<dbReference type="InterPro" id="IPR019412">
    <property type="entry name" value="IML2/TPR_39"/>
</dbReference>
<dbReference type="Proteomes" id="UP000837857">
    <property type="component" value="Chromosome 1"/>
</dbReference>
<evidence type="ECO:0000313" key="1">
    <source>
        <dbReference type="EMBL" id="CAH2034339.1"/>
    </source>
</evidence>
<sequence>MPWAFTALFYQLVIQKSDNWERAKGRIKPKATGAHNIFIRSLQRLKMSVNLQDTLDECKTRFKKFFTNDVMGAIVTLRAWSHTSQYHRTHVDEFDFHYPPIIPLDKDDIEDVLLALRSSRKLYNDETNYDAMAAQHLFGAQELVGLLQATNIIYTNYNKYMKCTEVLEKLICYNYSKYSVFLIKTFFYLGKFSALGTIMPICLYKILEAMPYWRHKIYRESGWIILSEPRLRILRDHCAFAAAMYRHASHLPDHLHHVQQICSWEIMWSNASAPLFSKKIAGRSLAYHRRGTEEVAYFEIFSTRLMVSSVELLSLWNVVSALSGDPRANNILIRLIENICLRLHHQMPYASPSCLDVDYRILLSYIYGCCLAAVGKHRLALAPLYQVTKFKRMLRVDNFLVPYSLAEAAMCYNALGNKPRALRILRFAGKKYNNFTVEFDMMYQAYMKVLYDDPGHPVQ</sequence>
<organism evidence="1 2">
    <name type="scientific">Iphiclides podalirius</name>
    <name type="common">scarce swallowtail</name>
    <dbReference type="NCBI Taxonomy" id="110791"/>
    <lineage>
        <taxon>Eukaryota</taxon>
        <taxon>Metazoa</taxon>
        <taxon>Ecdysozoa</taxon>
        <taxon>Arthropoda</taxon>
        <taxon>Hexapoda</taxon>
        <taxon>Insecta</taxon>
        <taxon>Pterygota</taxon>
        <taxon>Neoptera</taxon>
        <taxon>Endopterygota</taxon>
        <taxon>Lepidoptera</taxon>
        <taxon>Glossata</taxon>
        <taxon>Ditrysia</taxon>
        <taxon>Papilionoidea</taxon>
        <taxon>Papilionidae</taxon>
        <taxon>Papilioninae</taxon>
        <taxon>Iphiclides</taxon>
    </lineage>
</organism>
<dbReference type="PANTHER" id="PTHR31859:SF1">
    <property type="entry name" value="TETRATRICOPEPTIDE REPEAT PROTEIN 39C"/>
    <property type="match status" value="1"/>
</dbReference>
<evidence type="ECO:0000313" key="2">
    <source>
        <dbReference type="Proteomes" id="UP000837857"/>
    </source>
</evidence>
<feature type="non-terminal residue" evidence="1">
    <location>
        <position position="459"/>
    </location>
</feature>
<accession>A0ABN8HN75</accession>
<keyword evidence="2" id="KW-1185">Reference proteome</keyword>
<proteinExistence type="predicted"/>